<dbReference type="CDD" id="cd17367">
    <property type="entry name" value="MFS_KgtP"/>
    <property type="match status" value="1"/>
</dbReference>
<dbReference type="EMBL" id="PRLP01000052">
    <property type="protein sequence ID" value="PPC76417.1"/>
    <property type="molecule type" value="Genomic_DNA"/>
</dbReference>
<dbReference type="InterPro" id="IPR051084">
    <property type="entry name" value="H+-coupled_symporters"/>
</dbReference>
<dbReference type="Proteomes" id="UP000238196">
    <property type="component" value="Unassembled WGS sequence"/>
</dbReference>
<proteinExistence type="inferred from homology"/>
<dbReference type="InterPro" id="IPR020846">
    <property type="entry name" value="MFS_dom"/>
</dbReference>
<keyword evidence="4" id="KW-1003">Cell membrane</keyword>
<evidence type="ECO:0000313" key="12">
    <source>
        <dbReference type="Proteomes" id="UP000238196"/>
    </source>
</evidence>
<feature type="domain" description="Major facilitator superfamily (MFS) profile" evidence="10">
    <location>
        <begin position="25"/>
        <end position="430"/>
    </location>
</feature>
<evidence type="ECO:0000256" key="1">
    <source>
        <dbReference type="ARBA" id="ARBA00004651"/>
    </source>
</evidence>
<comment type="similarity">
    <text evidence="2">Belongs to the major facilitator superfamily. Metabolite:H+ Symporter (MHS) family (TC 2.A.1.6) family.</text>
</comment>
<dbReference type="InterPro" id="IPR005828">
    <property type="entry name" value="MFS_sugar_transport-like"/>
</dbReference>
<evidence type="ECO:0000256" key="4">
    <source>
        <dbReference type="ARBA" id="ARBA00022475"/>
    </source>
</evidence>
<dbReference type="InterPro" id="IPR005829">
    <property type="entry name" value="Sugar_transporter_CS"/>
</dbReference>
<evidence type="ECO:0000256" key="2">
    <source>
        <dbReference type="ARBA" id="ARBA00008240"/>
    </source>
</evidence>
<feature type="transmembrane region" description="Helical" evidence="9">
    <location>
        <begin position="64"/>
        <end position="89"/>
    </location>
</feature>
<dbReference type="PANTHER" id="PTHR43528:SF1">
    <property type="entry name" value="ALPHA-KETOGLUTARATE PERMEASE"/>
    <property type="match status" value="1"/>
</dbReference>
<gene>
    <name evidence="11" type="ORF">C4K68_15815</name>
</gene>
<comment type="subcellular location">
    <subcellularLocation>
        <location evidence="1">Cell membrane</location>
        <topology evidence="1">Multi-pass membrane protein</topology>
    </subcellularLocation>
</comment>
<feature type="transmembrane region" description="Helical" evidence="9">
    <location>
        <begin position="370"/>
        <end position="387"/>
    </location>
</feature>
<feature type="transmembrane region" description="Helical" evidence="9">
    <location>
        <begin position="161"/>
        <end position="185"/>
    </location>
</feature>
<feature type="transmembrane region" description="Helical" evidence="9">
    <location>
        <begin position="197"/>
        <end position="216"/>
    </location>
</feature>
<evidence type="ECO:0000313" key="11">
    <source>
        <dbReference type="EMBL" id="PPC76417.1"/>
    </source>
</evidence>
<evidence type="ECO:0000259" key="10">
    <source>
        <dbReference type="PROSITE" id="PS50850"/>
    </source>
</evidence>
<dbReference type="GO" id="GO:0015293">
    <property type="term" value="F:symporter activity"/>
    <property type="evidence" value="ECO:0007669"/>
    <property type="project" value="UniProtKB-KW"/>
</dbReference>
<keyword evidence="5 9" id="KW-0812">Transmembrane</keyword>
<dbReference type="Pfam" id="PF00083">
    <property type="entry name" value="Sugar_tr"/>
    <property type="match status" value="1"/>
</dbReference>
<dbReference type="InterPro" id="IPR011701">
    <property type="entry name" value="MFS"/>
</dbReference>
<comment type="caution">
    <text evidence="11">The sequence shown here is derived from an EMBL/GenBank/DDBJ whole genome shotgun (WGS) entry which is preliminary data.</text>
</comment>
<feature type="transmembrane region" description="Helical" evidence="9">
    <location>
        <begin position="338"/>
        <end position="358"/>
    </location>
</feature>
<keyword evidence="8 9" id="KW-0472">Membrane</keyword>
<dbReference type="Pfam" id="PF07690">
    <property type="entry name" value="MFS_1"/>
    <property type="match status" value="1"/>
</dbReference>
<keyword evidence="6" id="KW-0769">Symport</keyword>
<name>A0A2S5KNI8_9PROT</name>
<feature type="transmembrane region" description="Helical" evidence="9">
    <location>
        <begin position="96"/>
        <end position="115"/>
    </location>
</feature>
<evidence type="ECO:0000256" key="6">
    <source>
        <dbReference type="ARBA" id="ARBA00022847"/>
    </source>
</evidence>
<dbReference type="OrthoDB" id="3690818at2"/>
<evidence type="ECO:0000256" key="3">
    <source>
        <dbReference type="ARBA" id="ARBA00022448"/>
    </source>
</evidence>
<dbReference type="FunFam" id="1.20.1250.20:FF:000001">
    <property type="entry name" value="Dicarboxylate MFS transporter"/>
    <property type="match status" value="1"/>
</dbReference>
<evidence type="ECO:0000256" key="8">
    <source>
        <dbReference type="ARBA" id="ARBA00023136"/>
    </source>
</evidence>
<evidence type="ECO:0000256" key="5">
    <source>
        <dbReference type="ARBA" id="ARBA00022692"/>
    </source>
</evidence>
<dbReference type="PROSITE" id="PS50850">
    <property type="entry name" value="MFS"/>
    <property type="match status" value="1"/>
</dbReference>
<reference evidence="11 12" key="1">
    <citation type="submission" date="2018-02" db="EMBL/GenBank/DDBJ databases">
        <title>novel marine gammaproteobacteria from coastal saline agro ecosystem.</title>
        <authorList>
            <person name="Krishnan R."/>
            <person name="Ramesh Kumar N."/>
        </authorList>
    </citation>
    <scope>NUCLEOTIDE SEQUENCE [LARGE SCALE GENOMIC DNA]</scope>
    <source>
        <strain evidence="11 12">228</strain>
    </source>
</reference>
<dbReference type="AlphaFoldDB" id="A0A2S5KNI8"/>
<sequence length="468" mass="50926">MTKIFSNSDSAQDTADKVKINRFKAVAGACSGNLVEWYDFFIYAYTAIYFASSFFPKEDRVSQLLATAGVFAIGFFMRPLGGWLFGWIADTRGRKLSMIISVIMMCSGSLLIAVIPTYEAIGVFAPIILLAARLIQGLSVGAEYGTGATYLSEIATPSRRCFFGSFQYFTIIFGQLLALGTVVVLQQTLTAEQLSAWGWRIPFVMGALASVVVVILRRSMHETASAKDMRKKNAGSIKGLLPHKRAVALVIAFTIGGSLYFYTFTTYMQKFLVFSVGLSAKEASFVMTAALIGFMLCQPLFGLLADRLGIKIHMLLFSGLGMCLVVPLLYSLQSAHDVFSIFLLIFSGLVIASFYTPIAGIVKAELFPPAVRALGVGLPYAIGNAMFGGTAEYVALLFRSHHMEEYFFFYVALILAVSFIASLLMPNLKKHGYISGDGEVEANTGFASSGKTLPDATESLLVDVNRSK</sequence>
<feature type="transmembrane region" description="Helical" evidence="9">
    <location>
        <begin position="407"/>
        <end position="425"/>
    </location>
</feature>
<feature type="transmembrane region" description="Helical" evidence="9">
    <location>
        <begin position="283"/>
        <end position="305"/>
    </location>
</feature>
<accession>A0A2S5KNI8</accession>
<evidence type="ECO:0000256" key="7">
    <source>
        <dbReference type="ARBA" id="ARBA00022989"/>
    </source>
</evidence>
<organism evidence="11 12">
    <name type="scientific">Proteobacteria bacterium 228</name>
    <dbReference type="NCBI Taxonomy" id="2083153"/>
    <lineage>
        <taxon>Bacteria</taxon>
        <taxon>Pseudomonadati</taxon>
        <taxon>Pseudomonadota</taxon>
    </lineage>
</organism>
<dbReference type="PANTHER" id="PTHR43528">
    <property type="entry name" value="ALPHA-KETOGLUTARATE PERMEASE"/>
    <property type="match status" value="1"/>
</dbReference>
<dbReference type="InterPro" id="IPR036259">
    <property type="entry name" value="MFS_trans_sf"/>
</dbReference>
<feature type="transmembrane region" description="Helical" evidence="9">
    <location>
        <begin position="121"/>
        <end position="140"/>
    </location>
</feature>
<dbReference type="SUPFAM" id="SSF103473">
    <property type="entry name" value="MFS general substrate transporter"/>
    <property type="match status" value="1"/>
</dbReference>
<keyword evidence="7 9" id="KW-1133">Transmembrane helix</keyword>
<dbReference type="GO" id="GO:0005886">
    <property type="term" value="C:plasma membrane"/>
    <property type="evidence" value="ECO:0007669"/>
    <property type="project" value="UniProtKB-SubCell"/>
</dbReference>
<dbReference type="PROSITE" id="PS00217">
    <property type="entry name" value="SUGAR_TRANSPORT_2"/>
    <property type="match status" value="1"/>
</dbReference>
<keyword evidence="3" id="KW-0813">Transport</keyword>
<dbReference type="Gene3D" id="1.20.1250.20">
    <property type="entry name" value="MFS general substrate transporter like domains"/>
    <property type="match status" value="2"/>
</dbReference>
<feature type="transmembrane region" description="Helical" evidence="9">
    <location>
        <begin position="246"/>
        <end position="263"/>
    </location>
</feature>
<evidence type="ECO:0000256" key="9">
    <source>
        <dbReference type="SAM" id="Phobius"/>
    </source>
</evidence>
<feature type="transmembrane region" description="Helical" evidence="9">
    <location>
        <begin position="312"/>
        <end position="332"/>
    </location>
</feature>
<protein>
    <submittedName>
        <fullName evidence="11">Alpha-ketoglutarate permease</fullName>
    </submittedName>
</protein>